<comment type="catalytic activity">
    <reaction evidence="6">
        <text>(6S)-NADPHX + ADP = AMP + phosphate + NADPH + H(+)</text>
        <dbReference type="Rhea" id="RHEA:32235"/>
        <dbReference type="ChEBI" id="CHEBI:15378"/>
        <dbReference type="ChEBI" id="CHEBI:43474"/>
        <dbReference type="ChEBI" id="CHEBI:57783"/>
        <dbReference type="ChEBI" id="CHEBI:64076"/>
        <dbReference type="ChEBI" id="CHEBI:456215"/>
        <dbReference type="ChEBI" id="CHEBI:456216"/>
        <dbReference type="EC" id="4.2.1.136"/>
    </reaction>
</comment>
<comment type="function">
    <text evidence="6">Catalyzes the dehydration of the S-form of NAD(P)HX at the expense of ADP, which is converted to AMP. Together with NAD(P)HX epimerase, which catalyzes the epimerization of the S- and R-forms, the enzyme allows the repair of both epimers of NAD(P)HX, a damaged form of NAD(P)H that is a result of enzymatic or heat-dependent hydration.</text>
</comment>
<evidence type="ECO:0000256" key="4">
    <source>
        <dbReference type="ARBA" id="ARBA00023027"/>
    </source>
</evidence>
<dbReference type="Gene3D" id="3.40.1190.20">
    <property type="match status" value="1"/>
</dbReference>
<dbReference type="GO" id="GO:0005524">
    <property type="term" value="F:ATP binding"/>
    <property type="evidence" value="ECO:0007669"/>
    <property type="project" value="UniProtKB-KW"/>
</dbReference>
<gene>
    <name evidence="6" type="primary">nnrD</name>
    <name evidence="8" type="ORF">IAC39_04200</name>
</gene>
<evidence type="ECO:0000313" key="9">
    <source>
        <dbReference type="Proteomes" id="UP000824136"/>
    </source>
</evidence>
<organism evidence="8 9">
    <name type="scientific">Candidatus Faeciplasma pullistercoris</name>
    <dbReference type="NCBI Taxonomy" id="2840800"/>
    <lineage>
        <taxon>Bacteria</taxon>
        <taxon>Bacillati</taxon>
        <taxon>Bacillota</taxon>
        <taxon>Clostridia</taxon>
        <taxon>Eubacteriales</taxon>
        <taxon>Oscillospiraceae</taxon>
        <taxon>Oscillospiraceae incertae sedis</taxon>
        <taxon>Candidatus Faeciplasma</taxon>
    </lineage>
</organism>
<dbReference type="AlphaFoldDB" id="A0A9D1KKY9"/>
<dbReference type="PANTHER" id="PTHR12592:SF0">
    <property type="entry name" value="ATP-DEPENDENT (S)-NAD(P)H-HYDRATE DEHYDRATASE"/>
    <property type="match status" value="1"/>
</dbReference>
<sequence length="328" mass="34728">MENCEKISFEALRNAEIEASEKNVHISSVAKPDGGELNIITEQQAMSLVRRRPINAHKGTFGKLICVTGSERFPGAAQISSLAALRSGVGLVKVFSTPLSCHALAVNAKEATLFPCPTDKHGFIYPDDDTLSELIRSVKTSSAVLIGCGLGTNDGSLMMLEAVLENAGCPIIIDADGINLVCRRIELLRKARTEVILTPHPAELGRLVGVSLDETVNNRYRLSKELSEQYGVTVVSKSCATVIVSNSGDCVLWFGNDGLSKGGSGDLLAGLISSFAAQGLTAQSSAILGCAMLGLGCEAASRELSKTGMLASDIINCLPKLFKKFERA</sequence>
<feature type="binding site" evidence="6">
    <location>
        <position position="76"/>
    </location>
    <ligand>
        <name>(6S)-NADPHX</name>
        <dbReference type="ChEBI" id="CHEBI:64076"/>
    </ligand>
</feature>
<dbReference type="GO" id="GO:0052856">
    <property type="term" value="F:NAD(P)HX epimerase activity"/>
    <property type="evidence" value="ECO:0007669"/>
    <property type="project" value="TreeGrafter"/>
</dbReference>
<dbReference type="GO" id="GO:0046496">
    <property type="term" value="P:nicotinamide nucleotide metabolic process"/>
    <property type="evidence" value="ECO:0007669"/>
    <property type="project" value="UniProtKB-UniRule"/>
</dbReference>
<evidence type="ECO:0000256" key="6">
    <source>
        <dbReference type="HAMAP-Rule" id="MF_01965"/>
    </source>
</evidence>
<dbReference type="EMBL" id="DVLL01000016">
    <property type="protein sequence ID" value="HIT58897.1"/>
    <property type="molecule type" value="Genomic_DNA"/>
</dbReference>
<evidence type="ECO:0000313" key="8">
    <source>
        <dbReference type="EMBL" id="HIT58897.1"/>
    </source>
</evidence>
<dbReference type="Proteomes" id="UP000824136">
    <property type="component" value="Unassembled WGS sequence"/>
</dbReference>
<comment type="similarity">
    <text evidence="6">Belongs to the NnrD/CARKD family.</text>
</comment>
<dbReference type="InterPro" id="IPR000631">
    <property type="entry name" value="CARKD"/>
</dbReference>
<reference evidence="8" key="1">
    <citation type="submission" date="2020-10" db="EMBL/GenBank/DDBJ databases">
        <authorList>
            <person name="Gilroy R."/>
        </authorList>
    </citation>
    <scope>NUCLEOTIDE SEQUENCE</scope>
    <source>
        <strain evidence="8">CHK33-4379</strain>
    </source>
</reference>
<name>A0A9D1KKY9_9FIRM</name>
<dbReference type="CDD" id="cd01171">
    <property type="entry name" value="YXKO-related"/>
    <property type="match status" value="1"/>
</dbReference>
<dbReference type="EC" id="4.2.1.136" evidence="6"/>
<dbReference type="PROSITE" id="PS51383">
    <property type="entry name" value="YJEF_C_3"/>
    <property type="match status" value="1"/>
</dbReference>
<keyword evidence="2 6" id="KW-0067">ATP-binding</keyword>
<dbReference type="GO" id="GO:0052855">
    <property type="term" value="F:ADP-dependent NAD(P)H-hydrate dehydratase activity"/>
    <property type="evidence" value="ECO:0007669"/>
    <property type="project" value="UniProtKB-UniRule"/>
</dbReference>
<dbReference type="NCBIfam" id="TIGR00196">
    <property type="entry name" value="yjeF_cterm"/>
    <property type="match status" value="1"/>
</dbReference>
<accession>A0A9D1KKY9</accession>
<dbReference type="HAMAP" id="MF_01965">
    <property type="entry name" value="NADHX_dehydratase"/>
    <property type="match status" value="1"/>
</dbReference>
<dbReference type="InterPro" id="IPR029056">
    <property type="entry name" value="Ribokinase-like"/>
</dbReference>
<dbReference type="Pfam" id="PF01256">
    <property type="entry name" value="Carb_kinase"/>
    <property type="match status" value="1"/>
</dbReference>
<feature type="binding site" evidence="6">
    <location>
        <position position="149"/>
    </location>
    <ligand>
        <name>(6S)-NADPHX</name>
        <dbReference type="ChEBI" id="CHEBI:64076"/>
    </ligand>
</feature>
<feature type="domain" description="YjeF C-terminal" evidence="7">
    <location>
        <begin position="41"/>
        <end position="325"/>
    </location>
</feature>
<comment type="catalytic activity">
    <reaction evidence="6">
        <text>(6S)-NADHX + ADP = AMP + phosphate + NADH + H(+)</text>
        <dbReference type="Rhea" id="RHEA:32223"/>
        <dbReference type="ChEBI" id="CHEBI:15378"/>
        <dbReference type="ChEBI" id="CHEBI:43474"/>
        <dbReference type="ChEBI" id="CHEBI:57945"/>
        <dbReference type="ChEBI" id="CHEBI:64074"/>
        <dbReference type="ChEBI" id="CHEBI:456215"/>
        <dbReference type="ChEBI" id="CHEBI:456216"/>
        <dbReference type="EC" id="4.2.1.136"/>
    </reaction>
</comment>
<feature type="binding site" evidence="6">
    <location>
        <position position="200"/>
    </location>
    <ligand>
        <name>(6S)-NADPHX</name>
        <dbReference type="ChEBI" id="CHEBI:64076"/>
    </ligand>
</feature>
<evidence type="ECO:0000256" key="5">
    <source>
        <dbReference type="ARBA" id="ARBA00023239"/>
    </source>
</evidence>
<keyword evidence="4 6" id="KW-0520">NAD</keyword>
<evidence type="ECO:0000256" key="2">
    <source>
        <dbReference type="ARBA" id="ARBA00022840"/>
    </source>
</evidence>
<evidence type="ECO:0000259" key="7">
    <source>
        <dbReference type="PROSITE" id="PS51383"/>
    </source>
</evidence>
<evidence type="ECO:0000256" key="3">
    <source>
        <dbReference type="ARBA" id="ARBA00022857"/>
    </source>
</evidence>
<keyword evidence="3 6" id="KW-0521">NADP</keyword>
<keyword evidence="5 6" id="KW-0456">Lyase</keyword>
<dbReference type="PANTHER" id="PTHR12592">
    <property type="entry name" value="ATP-DEPENDENT (S)-NAD(P)H-HYDRATE DEHYDRATASE FAMILY MEMBER"/>
    <property type="match status" value="1"/>
</dbReference>
<comment type="caution">
    <text evidence="8">The sequence shown here is derived from an EMBL/GenBank/DDBJ whole genome shotgun (WGS) entry which is preliminary data.</text>
</comment>
<dbReference type="SUPFAM" id="SSF53613">
    <property type="entry name" value="Ribokinase-like"/>
    <property type="match status" value="1"/>
</dbReference>
<evidence type="ECO:0000256" key="1">
    <source>
        <dbReference type="ARBA" id="ARBA00022741"/>
    </source>
</evidence>
<protein>
    <recommendedName>
        <fullName evidence="6">ADP-dependent (S)-NAD(P)H-hydrate dehydratase</fullName>
        <ecNumber evidence="6">4.2.1.136</ecNumber>
    </recommendedName>
    <alternativeName>
        <fullName evidence="6">ADP-dependent NAD(P)HX dehydratase</fullName>
    </alternativeName>
</protein>
<proteinExistence type="inferred from homology"/>
<keyword evidence="1 6" id="KW-0547">Nucleotide-binding</keyword>
<dbReference type="GO" id="GO:0110051">
    <property type="term" value="P:metabolite repair"/>
    <property type="evidence" value="ECO:0007669"/>
    <property type="project" value="TreeGrafter"/>
</dbReference>
<feature type="binding site" evidence="6">
    <location>
        <position position="265"/>
    </location>
    <ligand>
        <name>AMP</name>
        <dbReference type="ChEBI" id="CHEBI:456215"/>
    </ligand>
</feature>
<feature type="binding site" evidence="6">
    <location>
        <position position="266"/>
    </location>
    <ligand>
        <name>(6S)-NADPHX</name>
        <dbReference type="ChEBI" id="CHEBI:64076"/>
    </ligand>
</feature>
<comment type="cofactor">
    <cofactor evidence="6">
        <name>Mg(2+)</name>
        <dbReference type="ChEBI" id="CHEBI:18420"/>
    </cofactor>
</comment>
<feature type="binding site" evidence="6">
    <location>
        <begin position="237"/>
        <end position="241"/>
    </location>
    <ligand>
        <name>AMP</name>
        <dbReference type="ChEBI" id="CHEBI:456215"/>
    </ligand>
</feature>
<reference evidence="8" key="2">
    <citation type="journal article" date="2021" name="PeerJ">
        <title>Extensive microbial diversity within the chicken gut microbiome revealed by metagenomics and culture.</title>
        <authorList>
            <person name="Gilroy R."/>
            <person name="Ravi A."/>
            <person name="Getino M."/>
            <person name="Pursley I."/>
            <person name="Horton D.L."/>
            <person name="Alikhan N.F."/>
            <person name="Baker D."/>
            <person name="Gharbi K."/>
            <person name="Hall N."/>
            <person name="Watson M."/>
            <person name="Adriaenssens E.M."/>
            <person name="Foster-Nyarko E."/>
            <person name="Jarju S."/>
            <person name="Secka A."/>
            <person name="Antonio M."/>
            <person name="Oren A."/>
            <person name="Chaudhuri R.R."/>
            <person name="La Ragione R."/>
            <person name="Hildebrand F."/>
            <person name="Pallen M.J."/>
        </authorList>
    </citation>
    <scope>NUCLEOTIDE SEQUENCE</scope>
    <source>
        <strain evidence="8">CHK33-4379</strain>
    </source>
</reference>
<comment type="subunit">
    <text evidence="6">Homotetramer.</text>
</comment>